<evidence type="ECO:0000313" key="2">
    <source>
        <dbReference type="EMBL" id="NKE65261.1"/>
    </source>
</evidence>
<dbReference type="InterPro" id="IPR032710">
    <property type="entry name" value="NTF2-like_dom_sf"/>
</dbReference>
<gene>
    <name evidence="2" type="ORF">RAMLITH_05460</name>
</gene>
<name>A0A7X6I5E3_9BURK</name>
<proteinExistence type="predicted"/>
<dbReference type="Pfam" id="PF12680">
    <property type="entry name" value="SnoaL_2"/>
    <property type="match status" value="1"/>
</dbReference>
<feature type="domain" description="SnoaL-like" evidence="1">
    <location>
        <begin position="14"/>
        <end position="115"/>
    </location>
</feature>
<comment type="caution">
    <text evidence="2">The sequence shown here is derived from an EMBL/GenBank/DDBJ whole genome shotgun (WGS) entry which is preliminary data.</text>
</comment>
<dbReference type="SUPFAM" id="SSF54427">
    <property type="entry name" value="NTF2-like"/>
    <property type="match status" value="1"/>
</dbReference>
<dbReference type="EMBL" id="VTOX01000001">
    <property type="protein sequence ID" value="NKE65261.1"/>
    <property type="molecule type" value="Genomic_DNA"/>
</dbReference>
<dbReference type="Gene3D" id="3.10.450.50">
    <property type="match status" value="1"/>
</dbReference>
<dbReference type="AlphaFoldDB" id="A0A7X6I5E3"/>
<reference evidence="2 3" key="1">
    <citation type="journal article" date="2020" name="Nature">
        <title>Bacterial chemolithoautotrophy via manganese oxidation.</title>
        <authorList>
            <person name="Yu H."/>
            <person name="Leadbetter J.R."/>
        </authorList>
    </citation>
    <scope>NUCLEOTIDE SEQUENCE [LARGE SCALE GENOMIC DNA]</scope>
    <source>
        <strain evidence="2 3">RBP-1</strain>
    </source>
</reference>
<organism evidence="2 3">
    <name type="scientific">Ramlibacter lithotrophicus</name>
    <dbReference type="NCBI Taxonomy" id="2606681"/>
    <lineage>
        <taxon>Bacteria</taxon>
        <taxon>Pseudomonadati</taxon>
        <taxon>Pseudomonadota</taxon>
        <taxon>Betaproteobacteria</taxon>
        <taxon>Burkholderiales</taxon>
        <taxon>Comamonadaceae</taxon>
        <taxon>Ramlibacter</taxon>
    </lineage>
</organism>
<evidence type="ECO:0000313" key="3">
    <source>
        <dbReference type="Proteomes" id="UP000521868"/>
    </source>
</evidence>
<dbReference type="Proteomes" id="UP000521868">
    <property type="component" value="Unassembled WGS sequence"/>
</dbReference>
<evidence type="ECO:0000259" key="1">
    <source>
        <dbReference type="Pfam" id="PF12680"/>
    </source>
</evidence>
<accession>A0A7X6I5E3</accession>
<keyword evidence="3" id="KW-1185">Reference proteome</keyword>
<dbReference type="RefSeq" id="WP_168106276.1">
    <property type="nucleotide sequence ID" value="NZ_VTOX01000001.1"/>
</dbReference>
<dbReference type="InterPro" id="IPR037401">
    <property type="entry name" value="SnoaL-like"/>
</dbReference>
<sequence>MVAPSESAILACVRFFETLTKDSVEDIRTLASPRMRYRDPLTDAQGIDAVVAYLHKWFRDLDDIGFQRGDRAQCGNVLLSHWTMQFRVRKMPRRQWTIEGMSRTTFDDDGKVVDHVDYWDTAPMLEAFPVLGRAVTLIRKLAA</sequence>
<protein>
    <submittedName>
        <fullName evidence="2">Nuclear transport factor 2 family protein</fullName>
    </submittedName>
</protein>